<evidence type="ECO:0000313" key="2">
    <source>
        <dbReference type="Proteomes" id="UP000271889"/>
    </source>
</evidence>
<dbReference type="EMBL" id="UYRV01024091">
    <property type="protein sequence ID" value="VDK74868.1"/>
    <property type="molecule type" value="Genomic_DNA"/>
</dbReference>
<accession>A0A3P6U7W8</accession>
<dbReference type="AlphaFoldDB" id="A0A3P6U7W8"/>
<protein>
    <submittedName>
        <fullName evidence="1">Uncharacterized protein</fullName>
    </submittedName>
</protein>
<gene>
    <name evidence="1" type="ORF">CGOC_LOCUS7080</name>
</gene>
<name>A0A3P6U7W8_CYLGO</name>
<dbReference type="OrthoDB" id="5833420at2759"/>
<sequence length="78" mass="8679">MNRLKQDSAQMAADHGVSASNMLRMERTLGKHALDDTLDSNTYDDNGLFLKTPLEALYSELGLNKSENFGCDGDFLEH</sequence>
<proteinExistence type="predicted"/>
<reference evidence="1 2" key="1">
    <citation type="submission" date="2018-11" db="EMBL/GenBank/DDBJ databases">
        <authorList>
            <consortium name="Pathogen Informatics"/>
        </authorList>
    </citation>
    <scope>NUCLEOTIDE SEQUENCE [LARGE SCALE GENOMIC DNA]</scope>
</reference>
<keyword evidence="2" id="KW-1185">Reference proteome</keyword>
<dbReference type="Proteomes" id="UP000271889">
    <property type="component" value="Unassembled WGS sequence"/>
</dbReference>
<evidence type="ECO:0000313" key="1">
    <source>
        <dbReference type="EMBL" id="VDK74868.1"/>
    </source>
</evidence>
<organism evidence="1 2">
    <name type="scientific">Cylicostephanus goldi</name>
    <name type="common">Nematode worm</name>
    <dbReference type="NCBI Taxonomy" id="71465"/>
    <lineage>
        <taxon>Eukaryota</taxon>
        <taxon>Metazoa</taxon>
        <taxon>Ecdysozoa</taxon>
        <taxon>Nematoda</taxon>
        <taxon>Chromadorea</taxon>
        <taxon>Rhabditida</taxon>
        <taxon>Rhabditina</taxon>
        <taxon>Rhabditomorpha</taxon>
        <taxon>Strongyloidea</taxon>
        <taxon>Strongylidae</taxon>
        <taxon>Cylicostephanus</taxon>
    </lineage>
</organism>